<organism evidence="9 10">
    <name type="scientific">Daphnia magna</name>
    <dbReference type="NCBI Taxonomy" id="35525"/>
    <lineage>
        <taxon>Eukaryota</taxon>
        <taxon>Metazoa</taxon>
        <taxon>Ecdysozoa</taxon>
        <taxon>Arthropoda</taxon>
        <taxon>Crustacea</taxon>
        <taxon>Branchiopoda</taxon>
        <taxon>Diplostraca</taxon>
        <taxon>Cladocera</taxon>
        <taxon>Anomopoda</taxon>
        <taxon>Daphniidae</taxon>
        <taxon>Daphnia</taxon>
    </lineage>
</organism>
<evidence type="ECO:0000256" key="5">
    <source>
        <dbReference type="ARBA" id="ARBA00023242"/>
    </source>
</evidence>
<dbReference type="FunFam" id="3.10.150.10:FF:000006">
    <property type="entry name" value="Proliferating cell nuclear antigen"/>
    <property type="match status" value="1"/>
</dbReference>
<keyword evidence="3 8" id="KW-0235">DNA replication</keyword>
<dbReference type="PANTHER" id="PTHR11352:SF0">
    <property type="entry name" value="PROLIFERATING CELL NUCLEAR ANTIGEN"/>
    <property type="match status" value="1"/>
</dbReference>
<protein>
    <recommendedName>
        <fullName evidence="7">DNA sliding clamp PCNA</fullName>
    </recommendedName>
</protein>
<evidence type="ECO:0000256" key="6">
    <source>
        <dbReference type="ARBA" id="ARBA00062326"/>
    </source>
</evidence>
<dbReference type="GO" id="GO:0006298">
    <property type="term" value="P:mismatch repair"/>
    <property type="evidence" value="ECO:0007669"/>
    <property type="project" value="TreeGrafter"/>
</dbReference>
<dbReference type="STRING" id="35525.A0A164ZBV7"/>
<dbReference type="OrthoDB" id="534348at2759"/>
<evidence type="ECO:0000313" key="10">
    <source>
        <dbReference type="Proteomes" id="UP000076858"/>
    </source>
</evidence>
<proteinExistence type="inferred from homology"/>
<gene>
    <name evidence="9" type="ORF">APZ42_018111</name>
</gene>
<keyword evidence="4 8" id="KW-0238">DNA-binding</keyword>
<keyword evidence="10" id="KW-1185">Reference proteome</keyword>
<dbReference type="PROSITE" id="PS01251">
    <property type="entry name" value="PCNA_1"/>
    <property type="match status" value="1"/>
</dbReference>
<dbReference type="PRINTS" id="PR00339">
    <property type="entry name" value="PCNACYCLIN"/>
</dbReference>
<dbReference type="GO" id="GO:0030337">
    <property type="term" value="F:DNA polymerase processivity factor activity"/>
    <property type="evidence" value="ECO:0007669"/>
    <property type="project" value="InterPro"/>
</dbReference>
<keyword evidence="5 7" id="KW-0539">Nucleus</keyword>
<evidence type="ECO:0000256" key="3">
    <source>
        <dbReference type="ARBA" id="ARBA00022705"/>
    </source>
</evidence>
<dbReference type="Pfam" id="PF02747">
    <property type="entry name" value="PCNA_C"/>
    <property type="match status" value="1"/>
</dbReference>
<comment type="subcellular location">
    <subcellularLocation>
        <location evidence="1 7">Nucleus</location>
    </subcellularLocation>
</comment>
<dbReference type="GO" id="GO:0003677">
    <property type="term" value="F:DNA binding"/>
    <property type="evidence" value="ECO:0007669"/>
    <property type="project" value="UniProtKB-KW"/>
</dbReference>
<dbReference type="GO" id="GO:0043626">
    <property type="term" value="C:PCNA complex"/>
    <property type="evidence" value="ECO:0007669"/>
    <property type="project" value="TreeGrafter"/>
</dbReference>
<comment type="caution">
    <text evidence="9">The sequence shown here is derived from an EMBL/GenBank/DDBJ whole genome shotgun (WGS) entry which is preliminary data.</text>
</comment>
<dbReference type="InterPro" id="IPR022659">
    <property type="entry name" value="Pr_cel_nuc_antig_CS"/>
</dbReference>
<dbReference type="HAMAP" id="MF_00317">
    <property type="entry name" value="DNApol_clamp_arch"/>
    <property type="match status" value="1"/>
</dbReference>
<dbReference type="InterPro" id="IPR022649">
    <property type="entry name" value="Pr_cel_nuc_antig_C"/>
</dbReference>
<accession>A0A164ZBV7</accession>
<dbReference type="InterPro" id="IPR022648">
    <property type="entry name" value="Pr_cel_nuc_antig_N"/>
</dbReference>
<dbReference type="NCBIfam" id="TIGR00590">
    <property type="entry name" value="pcna"/>
    <property type="match status" value="1"/>
</dbReference>
<dbReference type="CDD" id="cd00577">
    <property type="entry name" value="PCNA"/>
    <property type="match status" value="1"/>
</dbReference>
<dbReference type="EMBL" id="LRGB01000745">
    <property type="protein sequence ID" value="KZS16181.1"/>
    <property type="molecule type" value="Genomic_DNA"/>
</dbReference>
<dbReference type="PROSITE" id="PS00293">
    <property type="entry name" value="PCNA_2"/>
    <property type="match status" value="1"/>
</dbReference>
<evidence type="ECO:0000256" key="8">
    <source>
        <dbReference type="RuleBase" id="RU003671"/>
    </source>
</evidence>
<dbReference type="Gene3D" id="3.10.150.10">
    <property type="entry name" value="DNA Polymerase III, subunit A, domain 2"/>
    <property type="match status" value="2"/>
</dbReference>
<reference evidence="9 10" key="1">
    <citation type="submission" date="2016-03" db="EMBL/GenBank/DDBJ databases">
        <title>EvidentialGene: Evidence-directed Construction of Genes on Genomes.</title>
        <authorList>
            <person name="Gilbert D.G."/>
            <person name="Choi J.-H."/>
            <person name="Mockaitis K."/>
            <person name="Colbourne J."/>
            <person name="Pfrender M."/>
        </authorList>
    </citation>
    <scope>NUCLEOTIDE SEQUENCE [LARGE SCALE GENOMIC DNA]</scope>
    <source>
        <strain evidence="9 10">Xinb3</strain>
        <tissue evidence="9">Complete organism</tissue>
    </source>
</reference>
<dbReference type="InterPro" id="IPR000730">
    <property type="entry name" value="Pr_cel_nuc_antig"/>
</dbReference>
<dbReference type="InterPro" id="IPR046938">
    <property type="entry name" value="DNA_clamp_sf"/>
</dbReference>
<comment type="similarity">
    <text evidence="2 8">Belongs to the PCNA family.</text>
</comment>
<evidence type="ECO:0000256" key="4">
    <source>
        <dbReference type="ARBA" id="ARBA00023125"/>
    </source>
</evidence>
<evidence type="ECO:0000313" key="9">
    <source>
        <dbReference type="EMBL" id="KZS16181.1"/>
    </source>
</evidence>
<comment type="function">
    <text evidence="7">This protein is an auxiliary protein of DNA polymerase delta and is involved in the control of eukaryotic DNA replication by increasing the polymerase's processivity during elongation of the leading strand.</text>
</comment>
<dbReference type="Pfam" id="PF00705">
    <property type="entry name" value="PCNA_N"/>
    <property type="match status" value="1"/>
</dbReference>
<comment type="subunit">
    <text evidence="6">Homotrimer. Forms a complex with activator 1 heteropentamer in the presence of ATP.</text>
</comment>
<sequence>MFEARLLQGSLLKKVMEALKELLNEAAWDCSDAGIQLQAMDNSHVSLVSLNLRAEGFDKYRCDRNLSMGMNLGSMSKILKCASNEDIITIKAQDNADTVTFVFESPDQDKVSDYEMKLMNLDQEHLGIPETDYACTIRLPSSEFARICRDLSQFGESMVISCTKEGVRFSATGDIGTGNIKLAQSAKVDKEEEAVVIEMQEPVSLTFACRYLNSFTKATSLSKSVQLSMSPEVPLVVEYKIEDIGHVRYYLAPKIEDEEAA</sequence>
<dbReference type="PANTHER" id="PTHR11352">
    <property type="entry name" value="PROLIFERATING CELL NUCLEAR ANTIGEN"/>
    <property type="match status" value="1"/>
</dbReference>
<evidence type="ECO:0000256" key="1">
    <source>
        <dbReference type="ARBA" id="ARBA00004123"/>
    </source>
</evidence>
<name>A0A164ZBV7_9CRUS</name>
<evidence type="ECO:0000256" key="2">
    <source>
        <dbReference type="ARBA" id="ARBA00010462"/>
    </source>
</evidence>
<dbReference type="SUPFAM" id="SSF55979">
    <property type="entry name" value="DNA clamp"/>
    <property type="match status" value="2"/>
</dbReference>
<evidence type="ECO:0000256" key="7">
    <source>
        <dbReference type="RuleBase" id="RU000641"/>
    </source>
</evidence>
<dbReference type="GO" id="GO:0006272">
    <property type="term" value="P:leading strand elongation"/>
    <property type="evidence" value="ECO:0007669"/>
    <property type="project" value="TreeGrafter"/>
</dbReference>
<dbReference type="GO" id="GO:0006275">
    <property type="term" value="P:regulation of DNA replication"/>
    <property type="evidence" value="ECO:0007669"/>
    <property type="project" value="InterPro"/>
</dbReference>
<dbReference type="AlphaFoldDB" id="A0A164ZBV7"/>
<dbReference type="Proteomes" id="UP000076858">
    <property type="component" value="Unassembled WGS sequence"/>
</dbReference>
<dbReference type="FunFam" id="3.10.150.10:FF:000008">
    <property type="entry name" value="Proliferating cell nuclear antigen"/>
    <property type="match status" value="1"/>
</dbReference>
<dbReference type="GO" id="GO:0019985">
    <property type="term" value="P:translesion synthesis"/>
    <property type="evidence" value="ECO:0007669"/>
    <property type="project" value="TreeGrafter"/>
</dbReference>